<dbReference type="RefSeq" id="WP_095880787.1">
    <property type="nucleotide sequence ID" value="NZ_NTHN02000011.1"/>
</dbReference>
<keyword evidence="8 12" id="KW-1133">Transmembrane helix</keyword>
<protein>
    <recommendedName>
        <fullName evidence="2 12">Flagellar biosynthetic protein FliP</fullName>
    </recommendedName>
</protein>
<keyword evidence="5 12" id="KW-0812">Transmembrane</keyword>
<keyword evidence="7 12" id="KW-0653">Protein transport</keyword>
<name>A0A2A3K233_9RHOB</name>
<gene>
    <name evidence="12 14" type="primary">fliP</name>
    <name evidence="13" type="ORF">CLG85_008185</name>
    <name evidence="14" type="ORF">CLG85_02215</name>
</gene>
<keyword evidence="11 12" id="KW-1006">Bacterial flagellum protein export</keyword>
<sequence length="254" mass="27406">MRSRRPALWPSALRLRRAGLGAGLLLLPGVAAAQQISVDFGEGGSVTAVSLQLIALVTLLSLAPGIAVMVTCFPFIVTVLAILRQAIGLQQSPPNMLIVSLALFLTFFVMEPTLTAAWEQGVEPLLDQRIELVEATERTLVPFRGFMAARCDPATFETMAELRPETRGTTLAPEAPLSLLVPSFMLSEIARAFQVGFLVFLPFLIIDLVVAAVLMSMGMMMVPPAIVSLPFKLAFFVIADGWSLLSGALVRSYF</sequence>
<dbReference type="EMBL" id="NTHN01000023">
    <property type="protein sequence ID" value="PBD20779.1"/>
    <property type="molecule type" value="Genomic_DNA"/>
</dbReference>
<evidence type="ECO:0000256" key="6">
    <source>
        <dbReference type="ARBA" id="ARBA00022795"/>
    </source>
</evidence>
<feature type="transmembrane region" description="Helical" evidence="12">
    <location>
        <begin position="192"/>
        <end position="217"/>
    </location>
</feature>
<dbReference type="InterPro" id="IPR005838">
    <property type="entry name" value="T3SS_IM_P"/>
</dbReference>
<dbReference type="NCBIfam" id="NF009438">
    <property type="entry name" value="PRK12797.1"/>
    <property type="match status" value="1"/>
</dbReference>
<dbReference type="AlphaFoldDB" id="A0A2A3K233"/>
<evidence type="ECO:0000256" key="8">
    <source>
        <dbReference type="ARBA" id="ARBA00022989"/>
    </source>
</evidence>
<evidence type="ECO:0000256" key="5">
    <source>
        <dbReference type="ARBA" id="ARBA00022692"/>
    </source>
</evidence>
<keyword evidence="15" id="KW-1185">Reference proteome</keyword>
<accession>A0A2A3K233</accession>
<comment type="caution">
    <text evidence="14">The sequence shown here is derived from an EMBL/GenBank/DDBJ whole genome shotgun (WGS) entry which is preliminary data.</text>
</comment>
<keyword evidence="9 12" id="KW-0472">Membrane</keyword>
<feature type="transmembrane region" description="Helical" evidence="12">
    <location>
        <begin position="229"/>
        <end position="250"/>
    </location>
</feature>
<reference evidence="14" key="1">
    <citation type="submission" date="2017-09" db="EMBL/GenBank/DDBJ databases">
        <title>Yangia sp. SAOS 153D whole genome sequencing.</title>
        <authorList>
            <person name="Verma A."/>
            <person name="Krishnamurthi S."/>
        </authorList>
    </citation>
    <scope>NUCLEOTIDE SEQUENCE [LARGE SCALE GENOMIC DNA]</scope>
    <source>
        <strain evidence="14">SAOS 153D</strain>
    </source>
</reference>
<evidence type="ECO:0000313" key="14">
    <source>
        <dbReference type="EMBL" id="PBD20779.1"/>
    </source>
</evidence>
<dbReference type="Proteomes" id="UP000217448">
    <property type="component" value="Unassembled WGS sequence"/>
</dbReference>
<dbReference type="PRINTS" id="PR01302">
    <property type="entry name" value="TYPE3IMPPROT"/>
</dbReference>
<evidence type="ECO:0000256" key="7">
    <source>
        <dbReference type="ARBA" id="ARBA00022927"/>
    </source>
</evidence>
<dbReference type="GO" id="GO:0044781">
    <property type="term" value="P:bacterial-type flagellum organization"/>
    <property type="evidence" value="ECO:0007669"/>
    <property type="project" value="UniProtKB-UniRule"/>
</dbReference>
<organism evidence="14">
    <name type="scientific">Alloyangia mangrovi</name>
    <dbReference type="NCBI Taxonomy" id="1779329"/>
    <lineage>
        <taxon>Bacteria</taxon>
        <taxon>Pseudomonadati</taxon>
        <taxon>Pseudomonadota</taxon>
        <taxon>Alphaproteobacteria</taxon>
        <taxon>Rhodobacterales</taxon>
        <taxon>Roseobacteraceae</taxon>
        <taxon>Alloyangia</taxon>
    </lineage>
</organism>
<evidence type="ECO:0000256" key="9">
    <source>
        <dbReference type="ARBA" id="ARBA00023136"/>
    </source>
</evidence>
<keyword evidence="4 12" id="KW-1003">Cell membrane</keyword>
<dbReference type="PANTHER" id="PTHR30587:SF0">
    <property type="entry name" value="FLAGELLAR BIOSYNTHETIC PROTEIN FLIP"/>
    <property type="match status" value="1"/>
</dbReference>
<dbReference type="OrthoDB" id="9805111at2"/>
<comment type="subcellular location">
    <subcellularLocation>
        <location evidence="12">Cell membrane</location>
        <topology evidence="12">Multi-pass membrane protein</topology>
    </subcellularLocation>
    <subcellularLocation>
        <location evidence="12">Bacterial flagellum basal body</location>
    </subcellularLocation>
</comment>
<comment type="similarity">
    <text evidence="1 12">Belongs to the FliP/MopC/SpaP family.</text>
</comment>
<evidence type="ECO:0000256" key="4">
    <source>
        <dbReference type="ARBA" id="ARBA00022475"/>
    </source>
</evidence>
<comment type="function">
    <text evidence="12">Plays a role in the flagellum-specific transport system.</text>
</comment>
<dbReference type="InterPro" id="IPR005837">
    <property type="entry name" value="FliP"/>
</dbReference>
<evidence type="ECO:0000256" key="11">
    <source>
        <dbReference type="ARBA" id="ARBA00023225"/>
    </source>
</evidence>
<dbReference type="Pfam" id="PF00813">
    <property type="entry name" value="FliP"/>
    <property type="match status" value="1"/>
</dbReference>
<evidence type="ECO:0000256" key="1">
    <source>
        <dbReference type="ARBA" id="ARBA00006257"/>
    </source>
</evidence>
<dbReference type="PANTHER" id="PTHR30587">
    <property type="entry name" value="FLAGELLAR BIOSYNTHETIC PROTEIN FLIP"/>
    <property type="match status" value="1"/>
</dbReference>
<reference evidence="15" key="2">
    <citation type="submission" date="2023-07" db="EMBL/GenBank/DDBJ databases">
        <title>Yangia mangrovi SAOS 153D genome.</title>
        <authorList>
            <person name="Verma A."/>
            <person name="Pal Y."/>
            <person name="Sundharam S."/>
            <person name="Bisht B."/>
            <person name="Srinivasan K."/>
        </authorList>
    </citation>
    <scope>NUCLEOTIDE SEQUENCE [LARGE SCALE GENOMIC DNA]</scope>
    <source>
        <strain evidence="15">SAOS 153D</strain>
    </source>
</reference>
<keyword evidence="14" id="KW-0282">Flagellum</keyword>
<evidence type="ECO:0000256" key="2">
    <source>
        <dbReference type="ARBA" id="ARBA00021714"/>
    </source>
</evidence>
<reference evidence="13" key="3">
    <citation type="submission" date="2024-05" db="EMBL/GenBank/DDBJ databases">
        <title>Yangia mangrovi SAOS 153D genome.</title>
        <authorList>
            <person name="Verma A."/>
            <person name="Pal Y."/>
            <person name="Sundharam S."/>
            <person name="Bisht B."/>
            <person name="Srinivasan K."/>
        </authorList>
    </citation>
    <scope>NUCLEOTIDE SEQUENCE</scope>
    <source>
        <strain evidence="13">SAOS 153D</strain>
    </source>
</reference>
<keyword evidence="10" id="KW-0975">Bacterial flagellum</keyword>
<dbReference type="GO" id="GO:0009306">
    <property type="term" value="P:protein secretion"/>
    <property type="evidence" value="ECO:0007669"/>
    <property type="project" value="UniProtKB-UniRule"/>
</dbReference>
<evidence type="ECO:0000256" key="3">
    <source>
        <dbReference type="ARBA" id="ARBA00022448"/>
    </source>
</evidence>
<dbReference type="PRINTS" id="PR00951">
    <property type="entry name" value="FLGBIOSNFLIP"/>
</dbReference>
<dbReference type="GO" id="GO:0005886">
    <property type="term" value="C:plasma membrane"/>
    <property type="evidence" value="ECO:0007669"/>
    <property type="project" value="UniProtKB-SubCell"/>
</dbReference>
<dbReference type="NCBIfam" id="TIGR01103">
    <property type="entry name" value="fliP"/>
    <property type="match status" value="1"/>
</dbReference>
<feature type="transmembrane region" description="Helical" evidence="12">
    <location>
        <begin position="56"/>
        <end position="83"/>
    </location>
</feature>
<dbReference type="GO" id="GO:0009425">
    <property type="term" value="C:bacterial-type flagellum basal body"/>
    <property type="evidence" value="ECO:0007669"/>
    <property type="project" value="UniProtKB-SubCell"/>
</dbReference>
<dbReference type="EMBL" id="NTHN02000011">
    <property type="protein sequence ID" value="MCT4370301.1"/>
    <property type="molecule type" value="Genomic_DNA"/>
</dbReference>
<keyword evidence="14" id="KW-0969">Cilium</keyword>
<keyword evidence="14" id="KW-0966">Cell projection</keyword>
<proteinExistence type="inferred from homology"/>
<evidence type="ECO:0000256" key="12">
    <source>
        <dbReference type="RuleBase" id="RU362069"/>
    </source>
</evidence>
<evidence type="ECO:0000256" key="10">
    <source>
        <dbReference type="ARBA" id="ARBA00023143"/>
    </source>
</evidence>
<evidence type="ECO:0000313" key="15">
    <source>
        <dbReference type="Proteomes" id="UP000217448"/>
    </source>
</evidence>
<keyword evidence="6 12" id="KW-1005">Bacterial flagellum biogenesis</keyword>
<keyword evidence="3 12" id="KW-0813">Transport</keyword>
<evidence type="ECO:0000313" key="13">
    <source>
        <dbReference type="EMBL" id="MCT4370301.1"/>
    </source>
</evidence>
<feature type="transmembrane region" description="Helical" evidence="12">
    <location>
        <begin position="95"/>
        <end position="118"/>
    </location>
</feature>